<dbReference type="InParanoid" id="A0A251SQ82"/>
<dbReference type="OMA" id="NPRISRC"/>
<dbReference type="Proteomes" id="UP000215914">
    <property type="component" value="Chromosome 13"/>
</dbReference>
<gene>
    <name evidence="3" type="ORF">HannXRQ_Chr13g0397331</name>
    <name evidence="2" type="ORF">HanXRQr2_Chr15g0696971</name>
</gene>
<dbReference type="OrthoDB" id="5314306at2759"/>
<dbReference type="InterPro" id="IPR001810">
    <property type="entry name" value="F-box_dom"/>
</dbReference>
<accession>A0A251SQ82</accession>
<dbReference type="InterPro" id="IPR050796">
    <property type="entry name" value="SCF_F-box_component"/>
</dbReference>
<reference evidence="3" key="2">
    <citation type="submission" date="2017-02" db="EMBL/GenBank/DDBJ databases">
        <title>Sunflower complete genome.</title>
        <authorList>
            <person name="Langlade N."/>
            <person name="Munos S."/>
        </authorList>
    </citation>
    <scope>NUCLEOTIDE SEQUENCE [LARGE SCALE GENOMIC DNA]</scope>
    <source>
        <tissue evidence="3">Leaves</tissue>
    </source>
</reference>
<dbReference type="InterPro" id="IPR006527">
    <property type="entry name" value="F-box-assoc_dom_typ1"/>
</dbReference>
<dbReference type="Pfam" id="PF00646">
    <property type="entry name" value="F-box"/>
    <property type="match status" value="1"/>
</dbReference>
<dbReference type="SMART" id="SM00256">
    <property type="entry name" value="FBOX"/>
    <property type="match status" value="1"/>
</dbReference>
<dbReference type="EMBL" id="MNCJ02000330">
    <property type="protein sequence ID" value="KAF5764864.1"/>
    <property type="molecule type" value="Genomic_DNA"/>
</dbReference>
<protein>
    <submittedName>
        <fullName evidence="2 3">F-box domain-containing protein</fullName>
    </submittedName>
</protein>
<dbReference type="PANTHER" id="PTHR31672:SF10">
    <property type="entry name" value="F-BOX DOMAIN-CONTAINING PROTEIN"/>
    <property type="match status" value="1"/>
</dbReference>
<evidence type="ECO:0000313" key="4">
    <source>
        <dbReference type="Proteomes" id="UP000215914"/>
    </source>
</evidence>
<name>A0A251SQ82_HELAN</name>
<evidence type="ECO:0000313" key="2">
    <source>
        <dbReference type="EMBL" id="KAF5764864.1"/>
    </source>
</evidence>
<dbReference type="PROSITE" id="PS50181">
    <property type="entry name" value="FBOX"/>
    <property type="match status" value="1"/>
</dbReference>
<dbReference type="AlphaFoldDB" id="A0A251SQ82"/>
<reference evidence="2 4" key="1">
    <citation type="journal article" date="2017" name="Nature">
        <title>The sunflower genome provides insights into oil metabolism, flowering and Asterid evolution.</title>
        <authorList>
            <person name="Badouin H."/>
            <person name="Gouzy J."/>
            <person name="Grassa C.J."/>
            <person name="Murat F."/>
            <person name="Staton S.E."/>
            <person name="Cottret L."/>
            <person name="Lelandais-Briere C."/>
            <person name="Owens G.L."/>
            <person name="Carrere S."/>
            <person name="Mayjonade B."/>
            <person name="Legrand L."/>
            <person name="Gill N."/>
            <person name="Kane N.C."/>
            <person name="Bowers J.E."/>
            <person name="Hubner S."/>
            <person name="Bellec A."/>
            <person name="Berard A."/>
            <person name="Berges H."/>
            <person name="Blanchet N."/>
            <person name="Boniface M.C."/>
            <person name="Brunel D."/>
            <person name="Catrice O."/>
            <person name="Chaidir N."/>
            <person name="Claudel C."/>
            <person name="Donnadieu C."/>
            <person name="Faraut T."/>
            <person name="Fievet G."/>
            <person name="Helmstetter N."/>
            <person name="King M."/>
            <person name="Knapp S.J."/>
            <person name="Lai Z."/>
            <person name="Le Paslier M.C."/>
            <person name="Lippi Y."/>
            <person name="Lorenzon L."/>
            <person name="Mandel J.R."/>
            <person name="Marage G."/>
            <person name="Marchand G."/>
            <person name="Marquand E."/>
            <person name="Bret-Mestries E."/>
            <person name="Morien E."/>
            <person name="Nambeesan S."/>
            <person name="Nguyen T."/>
            <person name="Pegot-Espagnet P."/>
            <person name="Pouilly N."/>
            <person name="Raftis F."/>
            <person name="Sallet E."/>
            <person name="Schiex T."/>
            <person name="Thomas J."/>
            <person name="Vandecasteele C."/>
            <person name="Vares D."/>
            <person name="Vear F."/>
            <person name="Vautrin S."/>
            <person name="Crespi M."/>
            <person name="Mangin B."/>
            <person name="Burke J.M."/>
            <person name="Salse J."/>
            <person name="Munos S."/>
            <person name="Vincourt P."/>
            <person name="Rieseberg L.H."/>
            <person name="Langlade N.B."/>
        </authorList>
    </citation>
    <scope>NUCLEOTIDE SEQUENCE [LARGE SCALE GENOMIC DNA]</scope>
    <source>
        <strain evidence="4">cv. SF193</strain>
        <tissue evidence="2">Leaves</tissue>
    </source>
</reference>
<dbReference type="Gene3D" id="1.20.1280.50">
    <property type="match status" value="1"/>
</dbReference>
<dbReference type="EMBL" id="CM007902">
    <property type="protein sequence ID" value="OTG01005.1"/>
    <property type="molecule type" value="Genomic_DNA"/>
</dbReference>
<dbReference type="CDD" id="cd22157">
    <property type="entry name" value="F-box_AtFBW1-like"/>
    <property type="match status" value="1"/>
</dbReference>
<dbReference type="SUPFAM" id="SSF81383">
    <property type="entry name" value="F-box domain"/>
    <property type="match status" value="1"/>
</dbReference>
<keyword evidence="4" id="KW-1185">Reference proteome</keyword>
<evidence type="ECO:0000313" key="3">
    <source>
        <dbReference type="EMBL" id="OTG01005.1"/>
    </source>
</evidence>
<reference evidence="2" key="3">
    <citation type="submission" date="2020-06" db="EMBL/GenBank/DDBJ databases">
        <title>Helianthus annuus Genome sequencing and assembly Release 2.</title>
        <authorList>
            <person name="Gouzy J."/>
            <person name="Langlade N."/>
            <person name="Munos S."/>
        </authorList>
    </citation>
    <scope>NUCLEOTIDE SEQUENCE</scope>
    <source>
        <tissue evidence="2">Leaves</tissue>
    </source>
</reference>
<dbReference type="InterPro" id="IPR036047">
    <property type="entry name" value="F-box-like_dom_sf"/>
</dbReference>
<dbReference type="FunCoup" id="A0A251SQ82">
    <property type="interactions" value="89"/>
</dbReference>
<dbReference type="InterPro" id="IPR017451">
    <property type="entry name" value="F-box-assoc_interact_dom"/>
</dbReference>
<sequence length="366" mass="41788">MSDHLPFEIQTEIMKRLPVKSLLRFRSVSKSCKSLIDSSDFIKHYIGQKQHLLVRCYDYVAHSEKQPMSIVDDHTFPTQRISVTLPEFVKYPDIIGSSHGLLCFYSLDNPTFGTTTGRAVIFNPCIRKTVAFAVPRVIYGPIYRTAIGFGVCCQTKDPKIVKITLVKSHIDFKSVDWIPWQVEVFTLSTRTWRSPYSNNVPSKSIIYMNQVVVDGCLYWLATDRLDQCDNLIISFDMTSEEFREVNLPDSLAHGYCSLYIYNLSESLAVVKDGVEDNKRVYDVWMMQDDSFIKLYTINSSHSPDVSIQRVCGFRKTGEPVVALETDPSSRILATYDPYSKSITNVGINGKLVSYFVFSYMETLLLL</sequence>
<dbReference type="Pfam" id="PF07734">
    <property type="entry name" value="FBA_1"/>
    <property type="match status" value="1"/>
</dbReference>
<dbReference type="PANTHER" id="PTHR31672">
    <property type="entry name" value="BNACNNG10540D PROTEIN"/>
    <property type="match status" value="1"/>
</dbReference>
<evidence type="ECO:0000259" key="1">
    <source>
        <dbReference type="PROSITE" id="PS50181"/>
    </source>
</evidence>
<dbReference type="Gramene" id="mRNA:HanXRQr2_Chr15g0696971">
    <property type="protein sequence ID" value="CDS:HanXRQr2_Chr15g0696971.1"/>
    <property type="gene ID" value="HanXRQr2_Chr15g0696971"/>
</dbReference>
<proteinExistence type="predicted"/>
<organism evidence="3 4">
    <name type="scientific">Helianthus annuus</name>
    <name type="common">Common sunflower</name>
    <dbReference type="NCBI Taxonomy" id="4232"/>
    <lineage>
        <taxon>Eukaryota</taxon>
        <taxon>Viridiplantae</taxon>
        <taxon>Streptophyta</taxon>
        <taxon>Embryophyta</taxon>
        <taxon>Tracheophyta</taxon>
        <taxon>Spermatophyta</taxon>
        <taxon>Magnoliopsida</taxon>
        <taxon>eudicotyledons</taxon>
        <taxon>Gunneridae</taxon>
        <taxon>Pentapetalae</taxon>
        <taxon>asterids</taxon>
        <taxon>campanulids</taxon>
        <taxon>Asterales</taxon>
        <taxon>Asteraceae</taxon>
        <taxon>Asteroideae</taxon>
        <taxon>Heliantheae alliance</taxon>
        <taxon>Heliantheae</taxon>
        <taxon>Helianthus</taxon>
    </lineage>
</organism>
<feature type="domain" description="F-box" evidence="1">
    <location>
        <begin position="1"/>
        <end position="45"/>
    </location>
</feature>
<dbReference type="NCBIfam" id="TIGR01640">
    <property type="entry name" value="F_box_assoc_1"/>
    <property type="match status" value="1"/>
</dbReference>